<evidence type="ECO:0000313" key="4">
    <source>
        <dbReference type="Proteomes" id="UP000238196"/>
    </source>
</evidence>
<evidence type="ECO:0000259" key="2">
    <source>
        <dbReference type="PROSITE" id="PS50035"/>
    </source>
</evidence>
<proteinExistence type="predicted"/>
<feature type="compositionally biased region" description="Low complexity" evidence="1">
    <location>
        <begin position="65"/>
        <end position="75"/>
    </location>
</feature>
<evidence type="ECO:0000313" key="3">
    <source>
        <dbReference type="EMBL" id="PPC78497.1"/>
    </source>
</evidence>
<dbReference type="AlphaFoldDB" id="A0A2S5KUF9"/>
<gene>
    <name evidence="3" type="ORF">C4K68_05475</name>
</gene>
<dbReference type="Pfam" id="PF13091">
    <property type="entry name" value="PLDc_2"/>
    <property type="match status" value="1"/>
</dbReference>
<dbReference type="Proteomes" id="UP000238196">
    <property type="component" value="Unassembled WGS sequence"/>
</dbReference>
<dbReference type="PANTHER" id="PTHR21248:SF22">
    <property type="entry name" value="PHOSPHOLIPASE D"/>
    <property type="match status" value="1"/>
</dbReference>
<comment type="caution">
    <text evidence="3">The sequence shown here is derived from an EMBL/GenBank/DDBJ whole genome shotgun (WGS) entry which is preliminary data.</text>
</comment>
<evidence type="ECO:0000256" key="1">
    <source>
        <dbReference type="SAM" id="MobiDB-lite"/>
    </source>
</evidence>
<dbReference type="Gene3D" id="3.30.870.10">
    <property type="entry name" value="Endonuclease Chain A"/>
    <property type="match status" value="2"/>
</dbReference>
<dbReference type="EMBL" id="PRLP01000015">
    <property type="protein sequence ID" value="PPC78497.1"/>
    <property type="molecule type" value="Genomic_DNA"/>
</dbReference>
<sequence>MKVGGQPGLTLTLHEEQEQSHNEIGPATPSASSRVDSAEHHQARPQAEPPHPHTPDPAGHSCQPRTTLAQLLLQERQAESPATRERSGKPTLGELLVQTHDEFHSKSADQPDKTQGKTSRLGKSWGAFKRALHITPAAKKTTEPVVTQPAAAPANTEAADVTPQPTTSPVRQPPAAGLLEQQIRTETQDLFGSVWEAAALADRTSTTSSDPVAYLRDPMLKAAKGAARNGTVSAENMYSKGNMFNSIDLGGDNIFKAQANMIRAAKQEVLLQTFQWEPNSKGANMLLNALHDLAAAHPGADPLSKVRGADGQPVRVRILVDELGDRAFKKMWPDAVKPDIANPRVLLGLDQSNADPRHEQLLHQFDFEVRTYKHQLINSLHSKTLVVDGAHAALTGANVQERNHPAEQVGDIAKFFDLGVTLAGPAAKGLREDFAFSWNKASNPHMTTQTLPRQAPASFTVWEAEGGGMAVLTKQPNINPLNTSVDNPQDQAILAAVRHARERIQILSPNFNTPALEAALAKAADRGVKVDILTTSYANRDRLDNSITGRSNPQAYNHLLQKCKHPENLDLRYFSSLEHLMPMQYQSQQDWEDLQELRPIGSHAKLMIIDNKVVITGSGNMDKTSWHFTGETNIALFDPQAAAAMQDKAFAPLWQAAQRAPRM</sequence>
<dbReference type="SMART" id="SM00155">
    <property type="entry name" value="PLDc"/>
    <property type="match status" value="2"/>
</dbReference>
<reference evidence="3 4" key="1">
    <citation type="submission" date="2018-02" db="EMBL/GenBank/DDBJ databases">
        <title>novel marine gammaproteobacteria from coastal saline agro ecosystem.</title>
        <authorList>
            <person name="Krishnan R."/>
            <person name="Ramesh Kumar N."/>
        </authorList>
    </citation>
    <scope>NUCLEOTIDE SEQUENCE [LARGE SCALE GENOMIC DNA]</scope>
    <source>
        <strain evidence="3 4">228</strain>
    </source>
</reference>
<dbReference type="OrthoDB" id="9762009at2"/>
<dbReference type="SUPFAM" id="SSF56024">
    <property type="entry name" value="Phospholipase D/nuclease"/>
    <property type="match status" value="2"/>
</dbReference>
<feature type="domain" description="PLD phosphodiesterase" evidence="2">
    <location>
        <begin position="376"/>
        <end position="403"/>
    </location>
</feature>
<dbReference type="InterPro" id="IPR001736">
    <property type="entry name" value="PLipase_D/transphosphatidylase"/>
</dbReference>
<feature type="compositionally biased region" description="Low complexity" evidence="1">
    <location>
        <begin position="150"/>
        <end position="159"/>
    </location>
</feature>
<dbReference type="InterPro" id="IPR025202">
    <property type="entry name" value="PLD-like_dom"/>
</dbReference>
<dbReference type="GO" id="GO:0032049">
    <property type="term" value="P:cardiolipin biosynthetic process"/>
    <property type="evidence" value="ECO:0007669"/>
    <property type="project" value="UniProtKB-ARBA"/>
</dbReference>
<dbReference type="PROSITE" id="PS50035">
    <property type="entry name" value="PLD"/>
    <property type="match status" value="2"/>
</dbReference>
<dbReference type="PANTHER" id="PTHR21248">
    <property type="entry name" value="CARDIOLIPIN SYNTHASE"/>
    <property type="match status" value="1"/>
</dbReference>
<feature type="compositionally biased region" description="Basic and acidic residues" evidence="1">
    <location>
        <begin position="99"/>
        <end position="115"/>
    </location>
</feature>
<protein>
    <recommendedName>
        <fullName evidence="2">PLD phosphodiesterase domain-containing protein</fullName>
    </recommendedName>
</protein>
<feature type="domain" description="PLD phosphodiesterase" evidence="2">
    <location>
        <begin position="603"/>
        <end position="625"/>
    </location>
</feature>
<feature type="compositionally biased region" description="Basic and acidic residues" evidence="1">
    <location>
        <begin position="76"/>
        <end position="88"/>
    </location>
</feature>
<dbReference type="GO" id="GO:0030572">
    <property type="term" value="F:phosphatidyltransferase activity"/>
    <property type="evidence" value="ECO:0007669"/>
    <property type="project" value="UniProtKB-ARBA"/>
</dbReference>
<organism evidence="3 4">
    <name type="scientific">Proteobacteria bacterium 228</name>
    <dbReference type="NCBI Taxonomy" id="2083153"/>
    <lineage>
        <taxon>Bacteria</taxon>
        <taxon>Pseudomonadati</taxon>
        <taxon>Pseudomonadota</taxon>
    </lineage>
</organism>
<name>A0A2S5KUF9_9PROT</name>
<accession>A0A2S5KUF9</accession>
<feature type="region of interest" description="Disordered" evidence="1">
    <location>
        <begin position="1"/>
        <end position="174"/>
    </location>
</feature>
<dbReference type="CDD" id="cd00138">
    <property type="entry name" value="PLDc_SF"/>
    <property type="match status" value="1"/>
</dbReference>